<dbReference type="AlphaFoldDB" id="A0A9E7PMS7"/>
<sequence length="331" mass="38048">MKAEFTDGKITIGPEGKALYTNSGYGRPAGKRLSLSGEEALYLLGRDKIELDGYDFDTLASELSADPKFMRRFLLYRDIRERGYVIQTGPHDFRVFRRGEKPGTGRSQFMIRVLAERDLVGFNEVLDDIASAKNMRKQFLVGVVDDEDEITYYEVKSNEITEGVAENSPAEVTGMLYGRSVVIKTPPESSLEKAWFGTRLDKERLLLSPPEVLYLLEREILKIRDTDISSFSEIAAEEDHEIESKYVVYKDLRDKKQIARTAYKFGHHFRVYSGEKKHSELLVHAFPSEEFMPMSVISRSVRLAHSVRKKMLFASVERNNIEYIEFARIKM</sequence>
<dbReference type="Gene3D" id="3.40.1350.10">
    <property type="match status" value="1"/>
</dbReference>
<evidence type="ECO:0000259" key="2">
    <source>
        <dbReference type="Pfam" id="PF02778"/>
    </source>
</evidence>
<feature type="domain" description="tRNA intron endonuclease N-terminal" evidence="2">
    <location>
        <begin position="173"/>
        <end position="232"/>
    </location>
</feature>
<feature type="domain" description="tRNA intron endonuclease catalytic" evidence="1">
    <location>
        <begin position="69"/>
        <end position="152"/>
    </location>
</feature>
<dbReference type="InterPro" id="IPR006676">
    <property type="entry name" value="tRNA_splic"/>
</dbReference>
<evidence type="ECO:0000259" key="1">
    <source>
        <dbReference type="Pfam" id="PF01974"/>
    </source>
</evidence>
<dbReference type="Pfam" id="PF02778">
    <property type="entry name" value="tRNA_int_endo_N"/>
    <property type="match status" value="2"/>
</dbReference>
<dbReference type="Proteomes" id="UP001060368">
    <property type="component" value="Chromosome"/>
</dbReference>
<evidence type="ECO:0000313" key="4">
    <source>
        <dbReference type="Proteomes" id="UP001060368"/>
    </source>
</evidence>
<dbReference type="GO" id="GO:0006388">
    <property type="term" value="P:tRNA splicing, via endonucleolytic cleavage and ligation"/>
    <property type="evidence" value="ECO:0007669"/>
    <property type="project" value="InterPro"/>
</dbReference>
<dbReference type="InterPro" id="IPR011856">
    <property type="entry name" value="tRNA_endonuc-like_dom_sf"/>
</dbReference>
<accession>A0A9E7PMS7</accession>
<dbReference type="InterPro" id="IPR006678">
    <property type="entry name" value="tRNA_intron_Endonuc_N"/>
</dbReference>
<proteinExistence type="predicted"/>
<dbReference type="Gene3D" id="3.40.1170.20">
    <property type="entry name" value="tRNA intron endonuclease, N-terminal domain"/>
    <property type="match status" value="1"/>
</dbReference>
<keyword evidence="3" id="KW-0456">Lyase</keyword>
<dbReference type="InterPro" id="IPR006677">
    <property type="entry name" value="tRNA_intron_Endonuc_cat-like"/>
</dbReference>
<dbReference type="EMBL" id="CP096115">
    <property type="protein sequence ID" value="UUX91536.1"/>
    <property type="molecule type" value="Genomic_DNA"/>
</dbReference>
<dbReference type="InterPro" id="IPR036740">
    <property type="entry name" value="tRNA_intron_Endonuc_N_sf"/>
</dbReference>
<dbReference type="PANTHER" id="PTHR21227:SF0">
    <property type="entry name" value="TRNA-SPLICING ENDONUCLEASE SUBUNIT SEN2"/>
    <property type="match status" value="1"/>
</dbReference>
<dbReference type="GO" id="GO:0003676">
    <property type="term" value="F:nucleic acid binding"/>
    <property type="evidence" value="ECO:0007669"/>
    <property type="project" value="InterPro"/>
</dbReference>
<feature type="domain" description="tRNA intron endonuclease catalytic" evidence="1">
    <location>
        <begin position="243"/>
        <end position="323"/>
    </location>
</feature>
<dbReference type="GO" id="GO:0000213">
    <property type="term" value="F:tRNA-intron lyase activity"/>
    <property type="evidence" value="ECO:0007669"/>
    <property type="project" value="UniProtKB-EC"/>
</dbReference>
<name>A0A9E7PMS7_9EURY</name>
<dbReference type="SUPFAM" id="SSF53032">
    <property type="entry name" value="tRNA-intron endonuclease catalytic domain-like"/>
    <property type="match status" value="2"/>
</dbReference>
<dbReference type="InterPro" id="IPR036167">
    <property type="entry name" value="tRNA_intron_Endo_cat-like_sf"/>
</dbReference>
<dbReference type="SUPFAM" id="SSF55267">
    <property type="entry name" value="tRNA-intron endonuclease N-terminal domain-like"/>
    <property type="match status" value="2"/>
</dbReference>
<evidence type="ECO:0000313" key="3">
    <source>
        <dbReference type="EMBL" id="UUX91536.1"/>
    </source>
</evidence>
<dbReference type="GeneID" id="74307866"/>
<feature type="domain" description="tRNA intron endonuclease N-terminal" evidence="2">
    <location>
        <begin position="1"/>
        <end position="55"/>
    </location>
</feature>
<dbReference type="EC" id="4.6.1.16" evidence="3"/>
<dbReference type="PANTHER" id="PTHR21227">
    <property type="entry name" value="TRNA-SPLICING ENDONUCLEASE SUBUNIT SEN2"/>
    <property type="match status" value="1"/>
</dbReference>
<dbReference type="NCBIfam" id="TIGR00324">
    <property type="entry name" value="endA"/>
    <property type="match status" value="1"/>
</dbReference>
<keyword evidence="4" id="KW-1185">Reference proteome</keyword>
<organism evidence="3 4">
    <name type="scientific">Methanoplanus endosymbiosus</name>
    <dbReference type="NCBI Taxonomy" id="33865"/>
    <lineage>
        <taxon>Archaea</taxon>
        <taxon>Methanobacteriati</taxon>
        <taxon>Methanobacteriota</taxon>
        <taxon>Stenosarchaea group</taxon>
        <taxon>Methanomicrobia</taxon>
        <taxon>Methanomicrobiales</taxon>
        <taxon>Methanomicrobiaceae</taxon>
        <taxon>Methanoplanus</taxon>
    </lineage>
</organism>
<dbReference type="GO" id="GO:0005737">
    <property type="term" value="C:cytoplasm"/>
    <property type="evidence" value="ECO:0007669"/>
    <property type="project" value="TreeGrafter"/>
</dbReference>
<reference evidence="3" key="1">
    <citation type="submission" date="2022-04" db="EMBL/GenBank/DDBJ databases">
        <title>Complete genome of Methanoplanus endosymbiosus DSM 3599.</title>
        <authorList>
            <person name="Chen S.-C."/>
            <person name="You Y.-T."/>
            <person name="Zhou Y.-Z."/>
            <person name="Lai M.-C."/>
        </authorList>
    </citation>
    <scope>NUCLEOTIDE SEQUENCE</scope>
    <source>
        <strain evidence="3">DSM 3599</strain>
    </source>
</reference>
<protein>
    <submittedName>
        <fullName evidence="3">tRNA-intron lyase</fullName>
        <ecNumber evidence="3">4.6.1.16</ecNumber>
    </submittedName>
</protein>
<dbReference type="Pfam" id="PF01974">
    <property type="entry name" value="tRNA_int_endo"/>
    <property type="match status" value="2"/>
</dbReference>
<dbReference type="Gene3D" id="3.40.1350.150">
    <property type="match status" value="1"/>
</dbReference>
<dbReference type="CDD" id="cd22363">
    <property type="entry name" value="tRNA-intron_lyase_C"/>
    <property type="match status" value="2"/>
</dbReference>
<dbReference type="RefSeq" id="WP_257741688.1">
    <property type="nucleotide sequence ID" value="NZ_CP096115.1"/>
</dbReference>
<gene>
    <name evidence="3" type="primary">endA</name>
    <name evidence="3" type="ORF">L6E24_09150</name>
</gene>
<dbReference type="KEGG" id="mend:L6E24_09150"/>